<dbReference type="EMBL" id="SDVB01000420">
    <property type="protein sequence ID" value="RYB95998.1"/>
    <property type="molecule type" value="Genomic_DNA"/>
</dbReference>
<evidence type="ECO:0000313" key="3">
    <source>
        <dbReference type="EMBL" id="RYB95998.1"/>
    </source>
</evidence>
<name>A0A4Q2S372_9HYPH</name>
<dbReference type="Gene3D" id="3.50.50.60">
    <property type="entry name" value="FAD/NAD(P)-binding domain"/>
    <property type="match status" value="1"/>
</dbReference>
<dbReference type="Proteomes" id="UP000291088">
    <property type="component" value="Unassembled WGS sequence"/>
</dbReference>
<dbReference type="GO" id="GO:0004497">
    <property type="term" value="F:monooxygenase activity"/>
    <property type="evidence" value="ECO:0007669"/>
    <property type="project" value="TreeGrafter"/>
</dbReference>
<dbReference type="InterPro" id="IPR036188">
    <property type="entry name" value="FAD/NAD-bd_sf"/>
</dbReference>
<organism evidence="3 4">
    <name type="scientific">Ciceribacter ferrooxidans</name>
    <dbReference type="NCBI Taxonomy" id="2509717"/>
    <lineage>
        <taxon>Bacteria</taxon>
        <taxon>Pseudomonadati</taxon>
        <taxon>Pseudomonadota</taxon>
        <taxon>Alphaproteobacteria</taxon>
        <taxon>Hyphomicrobiales</taxon>
        <taxon>Rhizobiaceae</taxon>
        <taxon>Ciceribacter</taxon>
    </lineage>
</organism>
<dbReference type="OrthoDB" id="7279140at2"/>
<dbReference type="PANTHER" id="PTHR43539">
    <property type="entry name" value="FLAVIN-BINDING MONOOXYGENASE-LIKE PROTEIN (AFU_ORTHOLOGUE AFUA_4G09220)"/>
    <property type="match status" value="1"/>
</dbReference>
<dbReference type="PRINTS" id="PR00411">
    <property type="entry name" value="PNDRDTASEI"/>
</dbReference>
<feature type="domain" description="FAD/NAD(P)-binding" evidence="2">
    <location>
        <begin position="9"/>
        <end position="326"/>
    </location>
</feature>
<dbReference type="AlphaFoldDB" id="A0A4Q2S372"/>
<keyword evidence="4" id="KW-1185">Reference proteome</keyword>
<dbReference type="GO" id="GO:0050660">
    <property type="term" value="F:flavin adenine dinucleotide binding"/>
    <property type="evidence" value="ECO:0007669"/>
    <property type="project" value="TreeGrafter"/>
</dbReference>
<evidence type="ECO:0000313" key="4">
    <source>
        <dbReference type="Proteomes" id="UP000291088"/>
    </source>
</evidence>
<accession>A0A4Q2S372</accession>
<evidence type="ECO:0000256" key="1">
    <source>
        <dbReference type="ARBA" id="ARBA00023002"/>
    </source>
</evidence>
<dbReference type="RefSeq" id="WP_129334609.1">
    <property type="nucleotide sequence ID" value="NZ_SDVB01000420.1"/>
</dbReference>
<dbReference type="PRINTS" id="PR00368">
    <property type="entry name" value="FADPNR"/>
</dbReference>
<keyword evidence="1" id="KW-0560">Oxidoreductase</keyword>
<evidence type="ECO:0000259" key="2">
    <source>
        <dbReference type="Pfam" id="PF07992"/>
    </source>
</evidence>
<comment type="caution">
    <text evidence="3">The sequence shown here is derived from an EMBL/GenBank/DDBJ whole genome shotgun (WGS) entry which is preliminary data.</text>
</comment>
<protein>
    <submittedName>
        <fullName evidence="3">Flavoprotein</fullName>
    </submittedName>
</protein>
<sequence>MSVRSELPVAIIGAGPVGLAAAARLVERGIEPVVFEKGGSVGASLLEWGHVRVFSPWRYNIDDAARRLLEVEGWKAPDPDALPNGKEIVEDYLVPLSRVASIRRGVRLGATVTAISRKGLDKATSRGRDAAAFVLRYFEDGAEREAAVRAVIDASGTWNQPNPMGVDGLPVPGERQSARISYGIPDVTGIRRDEFAGKRTLVVGSGHSAINTALALMELQQIAPRTEIFWALRQDGVDRLLGGGLNDQLPERGALGLAAKKAMDEGRLNMLTGFAARAVEADEEHVRVLATAGGREVRLAVDNIVVATGFRPAFDFLRELRIEIDPAIEAPPALAPLIDPNLHSCGTVPPHGAEELSHPEKDFYIVGMKSYGRAPTFLMKTGYEQVRSVVAEIAGDHEAARRVELVLPETGVCSAGIKSAVSSSCCGGPSNAREDACCVADAVAKEESKAGCGCGSKASAEKVVEKL</sequence>
<dbReference type="InterPro" id="IPR050982">
    <property type="entry name" value="Auxin_biosynth/cation_transpt"/>
</dbReference>
<gene>
    <name evidence="3" type="ORF">EUU22_24660</name>
</gene>
<dbReference type="SUPFAM" id="SSF51905">
    <property type="entry name" value="FAD/NAD(P)-binding domain"/>
    <property type="match status" value="1"/>
</dbReference>
<dbReference type="PANTHER" id="PTHR43539:SF78">
    <property type="entry name" value="FLAVIN-CONTAINING MONOOXYGENASE"/>
    <property type="match status" value="1"/>
</dbReference>
<proteinExistence type="predicted"/>
<dbReference type="Pfam" id="PF07992">
    <property type="entry name" value="Pyr_redox_2"/>
    <property type="match status" value="1"/>
</dbReference>
<reference evidence="3 4" key="1">
    <citation type="submission" date="2019-01" db="EMBL/GenBank/DDBJ databases">
        <authorList>
            <person name="Deng T."/>
        </authorList>
    </citation>
    <scope>NUCLEOTIDE SEQUENCE [LARGE SCALE GENOMIC DNA]</scope>
    <source>
        <strain evidence="3 4">F8825</strain>
    </source>
</reference>
<dbReference type="InterPro" id="IPR023753">
    <property type="entry name" value="FAD/NAD-binding_dom"/>
</dbReference>